<organism evidence="4 5">
    <name type="scientific">Sporothrix brasiliensis 5110</name>
    <dbReference type="NCBI Taxonomy" id="1398154"/>
    <lineage>
        <taxon>Eukaryota</taxon>
        <taxon>Fungi</taxon>
        <taxon>Dikarya</taxon>
        <taxon>Ascomycota</taxon>
        <taxon>Pezizomycotina</taxon>
        <taxon>Sordariomycetes</taxon>
        <taxon>Sordariomycetidae</taxon>
        <taxon>Ophiostomatales</taxon>
        <taxon>Ophiostomataceae</taxon>
        <taxon>Sporothrix</taxon>
    </lineage>
</organism>
<dbReference type="InterPro" id="IPR008928">
    <property type="entry name" value="6-hairpin_glycosidase_sf"/>
</dbReference>
<evidence type="ECO:0000256" key="1">
    <source>
        <dbReference type="SAM" id="SignalP"/>
    </source>
</evidence>
<name>A0A0C2EL85_9PEZI</name>
<protein>
    <submittedName>
        <fullName evidence="4">Glutaminase GtaA</fullName>
    </submittedName>
</protein>
<dbReference type="OrthoDB" id="431715at2759"/>
<proteinExistence type="predicted"/>
<dbReference type="GeneID" id="63681339"/>
<feature type="domain" description="Glutaminase A N-terminal" evidence="3">
    <location>
        <begin position="103"/>
        <end position="344"/>
    </location>
</feature>
<dbReference type="InterPro" id="IPR032514">
    <property type="entry name" value="GtaA_central"/>
</dbReference>
<accession>A0A0C2EL85</accession>
<dbReference type="PANTHER" id="PTHR31987:SF1">
    <property type="entry name" value="GLUTAMINASE A"/>
    <property type="match status" value="1"/>
</dbReference>
<feature type="chain" id="PRO_5002148052" evidence="1">
    <location>
        <begin position="24"/>
        <end position="702"/>
    </location>
</feature>
<dbReference type="RefSeq" id="XP_040614859.1">
    <property type="nucleotide sequence ID" value="XM_040766418.1"/>
</dbReference>
<keyword evidence="5" id="KW-1185">Reference proteome</keyword>
<dbReference type="VEuPathDB" id="FungiDB:SPBR_08180"/>
<dbReference type="EMBL" id="AWTV01000011">
    <property type="protein sequence ID" value="KIH86849.1"/>
    <property type="molecule type" value="Genomic_DNA"/>
</dbReference>
<comment type="caution">
    <text evidence="4">The sequence shown here is derived from an EMBL/GenBank/DDBJ whole genome shotgun (WGS) entry which is preliminary data.</text>
</comment>
<dbReference type="SUPFAM" id="SSF48208">
    <property type="entry name" value="Six-hairpin glycosidases"/>
    <property type="match status" value="1"/>
</dbReference>
<dbReference type="HOGENOM" id="CLU_008020_1_1_1"/>
<evidence type="ECO:0000259" key="3">
    <source>
        <dbReference type="Pfam" id="PF17168"/>
    </source>
</evidence>
<dbReference type="InterPro" id="IPR033433">
    <property type="entry name" value="GtaA_N"/>
</dbReference>
<dbReference type="Pfam" id="PF17168">
    <property type="entry name" value="DUF5127"/>
    <property type="match status" value="1"/>
</dbReference>
<dbReference type="GO" id="GO:0005975">
    <property type="term" value="P:carbohydrate metabolic process"/>
    <property type="evidence" value="ECO:0007669"/>
    <property type="project" value="InterPro"/>
</dbReference>
<evidence type="ECO:0000313" key="5">
    <source>
        <dbReference type="Proteomes" id="UP000031575"/>
    </source>
</evidence>
<dbReference type="InterPro" id="IPR052743">
    <property type="entry name" value="Glutaminase_GtaA"/>
</dbReference>
<reference evidence="4 5" key="1">
    <citation type="journal article" date="2014" name="BMC Genomics">
        <title>Comparative genomics of the major fungal agents of human and animal Sporotrichosis: Sporothrix schenckii and Sporothrix brasiliensis.</title>
        <authorList>
            <person name="Teixeira M.M."/>
            <person name="de Almeida L.G."/>
            <person name="Kubitschek-Barreira P."/>
            <person name="Alves F.L."/>
            <person name="Kioshima E.S."/>
            <person name="Abadio A.K."/>
            <person name="Fernandes L."/>
            <person name="Derengowski L.S."/>
            <person name="Ferreira K.S."/>
            <person name="Souza R.C."/>
            <person name="Ruiz J.C."/>
            <person name="de Andrade N.C."/>
            <person name="Paes H.C."/>
            <person name="Nicola A.M."/>
            <person name="Albuquerque P."/>
            <person name="Gerber A.L."/>
            <person name="Martins V.P."/>
            <person name="Peconick L.D."/>
            <person name="Neto A.V."/>
            <person name="Chaucanez C.B."/>
            <person name="Silva P.A."/>
            <person name="Cunha O.L."/>
            <person name="de Oliveira F.F."/>
            <person name="dos Santos T.C."/>
            <person name="Barros A.L."/>
            <person name="Soares M.A."/>
            <person name="de Oliveira L.M."/>
            <person name="Marini M.M."/>
            <person name="Villalobos-Duno H."/>
            <person name="Cunha M.M."/>
            <person name="de Hoog S."/>
            <person name="da Silveira J.F."/>
            <person name="Henrissat B."/>
            <person name="Nino-Vega G.A."/>
            <person name="Cisalpino P.S."/>
            <person name="Mora-Montes H.M."/>
            <person name="Almeida S.R."/>
            <person name="Stajich J.E."/>
            <person name="Lopes-Bezerra L.M."/>
            <person name="Vasconcelos A.T."/>
            <person name="Felipe M.S."/>
        </authorList>
    </citation>
    <scope>NUCLEOTIDE SEQUENCE [LARGE SCALE GENOMIC DNA]</scope>
    <source>
        <strain evidence="4 5">5110</strain>
    </source>
</reference>
<feature type="domain" description="Glutaminase A central" evidence="2">
    <location>
        <begin position="350"/>
        <end position="698"/>
    </location>
</feature>
<dbReference type="Pfam" id="PF16335">
    <property type="entry name" value="GtaA_6_Hairpin"/>
    <property type="match status" value="1"/>
</dbReference>
<evidence type="ECO:0000259" key="2">
    <source>
        <dbReference type="Pfam" id="PF16335"/>
    </source>
</evidence>
<gene>
    <name evidence="4" type="ORF">SPBR_08180</name>
</gene>
<evidence type="ECO:0000313" key="4">
    <source>
        <dbReference type="EMBL" id="KIH86849.1"/>
    </source>
</evidence>
<sequence>MAARTLIHTLLYVLVAVAPAASASTFSPLRPPAIPLAVRSPYLSTWLNGDSGGILPGSWPQFWAGQTTGWQGFIRVDNVTYNWMGNAPGPKAVAQTDFEYTATTSTFTFDVDSKVTLTATFLSPVHPTDLLQQSMQFSYLQVSVKSSDGSHHEVQVYTDISGDLSLPSRVLEWAGADTSRLINWSNGLRDGLAFHKLTLTTNTVFSEASDMALWGNWYYGTDANAGVSYRTGYPDTDTRGLFINNGSLDNKIDTTFRSIGDNWPVFAFSRDFGSILSEQDVLFTIGLAQDEVINFQGNNTSPEALRSLWSTVYTSDEDCVAAFHSDWDSESHDARLLDSKIHNDAFDAGGDDYASLTTLVVRQVFGSLQVAHGSRQDYIFLKEISSDGDIQTVDVIFPAHPILLYLNPELLRLLLDPLFENQESGHYPNPWSTHDLGLFPNALGYPSGNDEAMPVEECGNMIIMTLAYALRTKNSDYLKQHWQLLDQWAQFLVNDSLIPDYQLSTDDFAGALANQTNLALKGIIGVRAMAEIAGLSGVVNANEISQQYLHTSTQYIQTWSGLGVNKNANPPHTTLAYNEPDSHGLLYNIYADKLLGLNFVPDWVYSMQSNFYGSVIQEFGVPLDTRHTWAKSDWQAFAAAVAAPDVRSLMHDRLIRYVEGTPTTRPLSDLYDATTGEFPTGGPMFINRPVQGGLFALLALPE</sequence>
<dbReference type="PANTHER" id="PTHR31987">
    <property type="entry name" value="GLUTAMINASE A-RELATED"/>
    <property type="match status" value="1"/>
</dbReference>
<keyword evidence="1" id="KW-0732">Signal</keyword>
<dbReference type="Proteomes" id="UP000031575">
    <property type="component" value="Unassembled WGS sequence"/>
</dbReference>
<dbReference type="AlphaFoldDB" id="A0A0C2EL85"/>
<feature type="signal peptide" evidence="1">
    <location>
        <begin position="1"/>
        <end position="23"/>
    </location>
</feature>